<dbReference type="AlphaFoldDB" id="A0A0D9QCQ6"/>
<protein>
    <recommendedName>
        <fullName evidence="2">Schizont-infected cell agglutination C-terminal domain-containing protein</fullName>
    </recommendedName>
</protein>
<dbReference type="Proteomes" id="UP000054561">
    <property type="component" value="Unassembled WGS sequence"/>
</dbReference>
<feature type="compositionally biased region" description="Polar residues" evidence="1">
    <location>
        <begin position="404"/>
        <end position="414"/>
    </location>
</feature>
<evidence type="ECO:0000259" key="2">
    <source>
        <dbReference type="Pfam" id="PF12879"/>
    </source>
</evidence>
<dbReference type="OrthoDB" id="375150at2759"/>
<dbReference type="InterPro" id="IPR024288">
    <property type="entry name" value="SICA_C"/>
</dbReference>
<feature type="domain" description="Schizont-infected cell agglutination C-terminal" evidence="2">
    <location>
        <begin position="596"/>
        <end position="704"/>
    </location>
</feature>
<feature type="compositionally biased region" description="Basic residues" evidence="1">
    <location>
        <begin position="253"/>
        <end position="270"/>
    </location>
</feature>
<feature type="region of interest" description="Disordered" evidence="1">
    <location>
        <begin position="225"/>
        <end position="270"/>
    </location>
</feature>
<dbReference type="EMBL" id="KQ001783">
    <property type="protein sequence ID" value="KJP84840.1"/>
    <property type="molecule type" value="Genomic_DNA"/>
</dbReference>
<feature type="compositionally biased region" description="Basic residues" evidence="1">
    <location>
        <begin position="326"/>
        <end position="336"/>
    </location>
</feature>
<reference evidence="3 4" key="1">
    <citation type="submission" date="2014-03" db="EMBL/GenBank/DDBJ databases">
        <title>The Genome Sequence of Plasmodium fragile nilgiri.</title>
        <authorList>
            <consortium name="The Broad Institute Genomics Platform"/>
            <consortium name="The Broad Institute Genome Sequencing Center for Infectious Disease"/>
            <person name="Neafsey D."/>
            <person name="Duraisingh M."/>
            <person name="Young S.K."/>
            <person name="Zeng Q."/>
            <person name="Gargeya S."/>
            <person name="Abouelleil A."/>
            <person name="Alvarado L."/>
            <person name="Chapman S.B."/>
            <person name="Gainer-Dewar J."/>
            <person name="Goldberg J."/>
            <person name="Griggs A."/>
            <person name="Gujja S."/>
            <person name="Hansen M."/>
            <person name="Howarth C."/>
            <person name="Imamovic A."/>
            <person name="Larimer J."/>
            <person name="Pearson M."/>
            <person name="Poon T.W."/>
            <person name="Priest M."/>
            <person name="Roberts A."/>
            <person name="Saif S."/>
            <person name="Shea T."/>
            <person name="Sykes S."/>
            <person name="Wortman J."/>
            <person name="Nusbaum C."/>
            <person name="Birren B."/>
        </authorList>
    </citation>
    <scope>NUCLEOTIDE SEQUENCE [LARGE SCALE GENOMIC DNA]</scope>
    <source>
        <strain evidence="4">nilgiri</strain>
    </source>
</reference>
<feature type="region of interest" description="Disordered" evidence="1">
    <location>
        <begin position="728"/>
        <end position="748"/>
    </location>
</feature>
<dbReference type="RefSeq" id="XP_012338553.1">
    <property type="nucleotide sequence ID" value="XM_012483130.1"/>
</dbReference>
<evidence type="ECO:0000256" key="1">
    <source>
        <dbReference type="SAM" id="MobiDB-lite"/>
    </source>
</evidence>
<dbReference type="VEuPathDB" id="PlasmoDB:AK88_05528"/>
<dbReference type="Pfam" id="PF12879">
    <property type="entry name" value="SICA_C"/>
    <property type="match status" value="1"/>
</dbReference>
<proteinExistence type="predicted"/>
<name>A0A0D9QCQ6_PLAFR</name>
<feature type="compositionally biased region" description="Basic and acidic residues" evidence="1">
    <location>
        <begin position="337"/>
        <end position="375"/>
    </location>
</feature>
<keyword evidence="4" id="KW-1185">Reference proteome</keyword>
<evidence type="ECO:0000313" key="4">
    <source>
        <dbReference type="Proteomes" id="UP000054561"/>
    </source>
</evidence>
<accession>A0A0D9QCQ6</accession>
<feature type="region of interest" description="Disordered" evidence="1">
    <location>
        <begin position="301"/>
        <end position="446"/>
    </location>
</feature>
<evidence type="ECO:0000313" key="3">
    <source>
        <dbReference type="EMBL" id="KJP84840.1"/>
    </source>
</evidence>
<sequence length="1205" mass="134917">MEKIEHILDAYATSCEDAGWKRRGEAHKGHVYTDHSVGDVMKCKLMVAALFFVTGWGNEMNDDTGASANDKDMKAIMRCMVADVFANILAEIKCKYEWTGIDRAWEIMRGMGKAGGVENPISSGTCTLDAYKDTNIGTGDLQGAVKNWLNTSNKIRDSIKQIEQNPQCKIKWAQYKKSMAQSENDALATTTATVDQRAGAMGNAGIEKEIVNVVKDVFDKMKEEVIHKSKSPPELQGAGKSSAGPELGDPARGRSHLHHQRVQHPVQGHHQRILKTQISVNAGLGMPGATSTTTISIASGAGADDECGQKSKASSEGSVLSEFRQQRQRKKKRNNNFRREEKKRNNNNFRRERERHHGERARERNQTSNESDRHSVPGTARRASTVAKDDNVDSNQAPAAKSLEPSTRTSSDTTILDRMNPQNPEPPSPDSPGSNHPRDYDPHSTGFCFLDSSGAECQDLTKSSATGPYSVFGETEKTVDPPSWTGDSDMFDIDTSKYPLDLSPTKWNRTYNKCNGANCDPHISPGYVPGLDDVANGFVPPIPADGTLSSSGGNQGGKDDGYAVPDLTADVLTATTPILFFLSAVIVALLGYSLCKYFAYLGTKRRRKFRTVRDVPSPPLDEDILQHLQRGEPPPPDYGYTMVRDTQPGKLPADRRAQRPPRVHTRTIIDLHLEVLNDCEATNWENVKDDYWKIVVEEFAHELMRAAHGHSSSLDAPTTNQALSRNTLSANVHPPTDTAVTDACPPHDPDPWRCMETMKFERDRCPPNEEDPDPWSCMQNIQLAMDPSAPNEHDPDPWSCMETKQLAADPCPPNDPDPRSCMETIPLATDTSPPHEEDSDPWSCMEHIQLETDRCPPNKEHPDPWRCMETIRLATDPCAPNEDNPDAWSCMENIQFATDPFPPNEDDPDPWSCMEPIQLPTEPCPPNEDDPDPWKCMETIQLATDTCAPHDPDPWRCMESIQLATHPCPPNEHDPDRWRSMETIELDTDRSPSNEQDPWKCLETIQFDAEQSRSQPVATRDMRAPDHTNWINWIHRNKHILRACTTQTWLLQLTLAWKQYLLAHMVANEHNGHRAFGEAAILPMMKLRLWKEWVAQQHGNISMYGQEARFQHLLNSVEEETVTATGESPGVEKDLEVEKVMAAEDILRVKVVPWSQLQPQPYMKQPLTANICILLLALVIEQCEIESSMQDTELYVDDLLLQCSH</sequence>
<dbReference type="GeneID" id="24270842"/>
<organism evidence="3 4">
    <name type="scientific">Plasmodium fragile</name>
    <dbReference type="NCBI Taxonomy" id="5857"/>
    <lineage>
        <taxon>Eukaryota</taxon>
        <taxon>Sar</taxon>
        <taxon>Alveolata</taxon>
        <taxon>Apicomplexa</taxon>
        <taxon>Aconoidasida</taxon>
        <taxon>Haemosporida</taxon>
        <taxon>Plasmodiidae</taxon>
        <taxon>Plasmodium</taxon>
        <taxon>Plasmodium (Plasmodium)</taxon>
    </lineage>
</organism>
<gene>
    <name evidence="3" type="ORF">AK88_05528</name>
</gene>